<organism evidence="7 8">
    <name type="scientific">Remersonia thermophila</name>
    <dbReference type="NCBI Taxonomy" id="72144"/>
    <lineage>
        <taxon>Eukaryota</taxon>
        <taxon>Fungi</taxon>
        <taxon>Dikarya</taxon>
        <taxon>Ascomycota</taxon>
        <taxon>Pezizomycotina</taxon>
        <taxon>Sordariomycetes</taxon>
        <taxon>Sordariomycetidae</taxon>
        <taxon>Sordariales</taxon>
        <taxon>Sordariales incertae sedis</taxon>
        <taxon>Remersonia</taxon>
    </lineage>
</organism>
<evidence type="ECO:0000313" key="7">
    <source>
        <dbReference type="EMBL" id="KAL2271919.1"/>
    </source>
</evidence>
<feature type="compositionally biased region" description="Basic and acidic residues" evidence="5">
    <location>
        <begin position="155"/>
        <end position="166"/>
    </location>
</feature>
<protein>
    <recommendedName>
        <fullName evidence="4">Pre-mRNA-splicing factor</fullName>
    </recommendedName>
</protein>
<feature type="compositionally biased region" description="Basic and acidic residues" evidence="5">
    <location>
        <begin position="135"/>
        <end position="148"/>
    </location>
</feature>
<evidence type="ECO:0000313" key="8">
    <source>
        <dbReference type="Proteomes" id="UP001600064"/>
    </source>
</evidence>
<keyword evidence="4" id="KW-0508">mRNA splicing</keyword>
<keyword evidence="4" id="KW-0507">mRNA processing</keyword>
<evidence type="ECO:0000256" key="3">
    <source>
        <dbReference type="ARBA" id="ARBA00023242"/>
    </source>
</evidence>
<gene>
    <name evidence="7" type="ORF">VTJ83DRAFT_1290</name>
</gene>
<evidence type="ECO:0000256" key="1">
    <source>
        <dbReference type="ARBA" id="ARBA00004123"/>
    </source>
</evidence>
<dbReference type="PANTHER" id="PTHR15818:SF2">
    <property type="entry name" value="G-PATCH DOMAIN AND KOW MOTIFS-CONTAINING PROTEIN"/>
    <property type="match status" value="1"/>
</dbReference>
<sequence>MSDRDGKSSRVSIHLGKSSSSHEIKKRSRPAHGRRHWAGRPAEDSASGEDSDEEQDANGRTETMTSIEFPGFEVEEERSSKSKSSRHTSRRDSRDGSTTANGKDRDREPEDYDEPEKKPIKYGLTINPKGPENSEDSRKRESRARSDQSDSDGSSARKEKAPKTLDEEAVEALIASRPPKRKHADSDAPDREPGLEDYKAVPIDDFGAHLLRNFGWDGKMRGKVKDVTRRANLAGLGAKDAKGAEELGAWNQKSAKDSRPVRLSDYRKEEDKKRQRLDDRYADSYKRERERERARERERGRDR</sequence>
<feature type="region of interest" description="Disordered" evidence="5">
    <location>
        <begin position="233"/>
        <end position="303"/>
    </location>
</feature>
<feature type="compositionally biased region" description="Basic residues" evidence="5">
    <location>
        <begin position="24"/>
        <end position="38"/>
    </location>
</feature>
<evidence type="ECO:0000256" key="5">
    <source>
        <dbReference type="SAM" id="MobiDB-lite"/>
    </source>
</evidence>
<dbReference type="GeneID" id="98122077"/>
<feature type="compositionally biased region" description="Acidic residues" evidence="5">
    <location>
        <begin position="46"/>
        <end position="56"/>
    </location>
</feature>
<reference evidence="7 8" key="1">
    <citation type="journal article" date="2024" name="Commun. Biol.">
        <title>Comparative genomic analysis of thermophilic fungi reveals convergent evolutionary adaptations and gene losses.</title>
        <authorList>
            <person name="Steindorff A.S."/>
            <person name="Aguilar-Pontes M.V."/>
            <person name="Robinson A.J."/>
            <person name="Andreopoulos B."/>
            <person name="LaButti K."/>
            <person name="Kuo A."/>
            <person name="Mondo S."/>
            <person name="Riley R."/>
            <person name="Otillar R."/>
            <person name="Haridas S."/>
            <person name="Lipzen A."/>
            <person name="Grimwood J."/>
            <person name="Schmutz J."/>
            <person name="Clum A."/>
            <person name="Reid I.D."/>
            <person name="Moisan M.C."/>
            <person name="Butler G."/>
            <person name="Nguyen T.T.M."/>
            <person name="Dewar K."/>
            <person name="Conant G."/>
            <person name="Drula E."/>
            <person name="Henrissat B."/>
            <person name="Hansel C."/>
            <person name="Singer S."/>
            <person name="Hutchinson M.I."/>
            <person name="de Vries R.P."/>
            <person name="Natvig D.O."/>
            <person name="Powell A.J."/>
            <person name="Tsang A."/>
            <person name="Grigoriev I.V."/>
        </authorList>
    </citation>
    <scope>NUCLEOTIDE SEQUENCE [LARGE SCALE GENOMIC DNA]</scope>
    <source>
        <strain evidence="7 8">ATCC 22073</strain>
    </source>
</reference>
<comment type="similarity">
    <text evidence="2 4">Belongs to the SPP2 family.</text>
</comment>
<feature type="domain" description="Spp2/MOS2 G-patch" evidence="6">
    <location>
        <begin position="191"/>
        <end position="241"/>
    </location>
</feature>
<comment type="function">
    <text evidence="4">Involved in spliceosome maturation and the first step of pre-mRNA splicing.</text>
</comment>
<dbReference type="InterPro" id="IPR026822">
    <property type="entry name" value="Spp2/MOS2_G-patch"/>
</dbReference>
<accession>A0ABR4DRL7</accession>
<feature type="region of interest" description="Disordered" evidence="5">
    <location>
        <begin position="1"/>
        <end position="201"/>
    </location>
</feature>
<name>A0ABR4DRL7_9PEZI</name>
<dbReference type="Proteomes" id="UP001600064">
    <property type="component" value="Unassembled WGS sequence"/>
</dbReference>
<evidence type="ECO:0000259" key="6">
    <source>
        <dbReference type="Pfam" id="PF12656"/>
    </source>
</evidence>
<feature type="compositionally biased region" description="Basic and acidic residues" evidence="5">
    <location>
        <begin position="254"/>
        <end position="303"/>
    </location>
</feature>
<feature type="compositionally biased region" description="Basic and acidic residues" evidence="5">
    <location>
        <begin position="184"/>
        <end position="199"/>
    </location>
</feature>
<keyword evidence="3 4" id="KW-0539">Nucleus</keyword>
<dbReference type="EMBL" id="JAZGUE010000001">
    <property type="protein sequence ID" value="KAL2271919.1"/>
    <property type="molecule type" value="Genomic_DNA"/>
</dbReference>
<dbReference type="InterPro" id="IPR045166">
    <property type="entry name" value="Spp2-like"/>
</dbReference>
<keyword evidence="8" id="KW-1185">Reference proteome</keyword>
<comment type="caution">
    <text evidence="7">The sequence shown here is derived from an EMBL/GenBank/DDBJ whole genome shotgun (WGS) entry which is preliminary data.</text>
</comment>
<dbReference type="RefSeq" id="XP_070870643.1">
    <property type="nucleotide sequence ID" value="XM_071007433.1"/>
</dbReference>
<dbReference type="PANTHER" id="PTHR15818">
    <property type="entry name" value="G PATCH AND KOW-CONTAINING"/>
    <property type="match status" value="1"/>
</dbReference>
<comment type="subcellular location">
    <subcellularLocation>
        <location evidence="1 4">Nucleus</location>
    </subcellularLocation>
</comment>
<keyword evidence="4" id="KW-0747">Spliceosome</keyword>
<dbReference type="Pfam" id="PF12656">
    <property type="entry name" value="G-patch_2"/>
    <property type="match status" value="1"/>
</dbReference>
<proteinExistence type="inferred from homology"/>
<evidence type="ECO:0000256" key="2">
    <source>
        <dbReference type="ARBA" id="ARBA00008576"/>
    </source>
</evidence>
<evidence type="ECO:0000256" key="4">
    <source>
        <dbReference type="RuleBase" id="RU369096"/>
    </source>
</evidence>